<protein>
    <submittedName>
        <fullName evidence="2">Uncharacterized protein</fullName>
    </submittedName>
</protein>
<organism evidence="2">
    <name type="scientific">Arundo donax</name>
    <name type="common">Giant reed</name>
    <name type="synonym">Donax arundinaceus</name>
    <dbReference type="NCBI Taxonomy" id="35708"/>
    <lineage>
        <taxon>Eukaryota</taxon>
        <taxon>Viridiplantae</taxon>
        <taxon>Streptophyta</taxon>
        <taxon>Embryophyta</taxon>
        <taxon>Tracheophyta</taxon>
        <taxon>Spermatophyta</taxon>
        <taxon>Magnoliopsida</taxon>
        <taxon>Liliopsida</taxon>
        <taxon>Poales</taxon>
        <taxon>Poaceae</taxon>
        <taxon>PACMAD clade</taxon>
        <taxon>Arundinoideae</taxon>
        <taxon>Arundineae</taxon>
        <taxon>Arundo</taxon>
    </lineage>
</organism>
<name>A0A0A9BQ04_ARUDO</name>
<accession>A0A0A9BQ04</accession>
<dbReference type="AlphaFoldDB" id="A0A0A9BQ04"/>
<reference evidence="2" key="1">
    <citation type="submission" date="2014-09" db="EMBL/GenBank/DDBJ databases">
        <authorList>
            <person name="Magalhaes I.L.F."/>
            <person name="Oliveira U."/>
            <person name="Santos F.R."/>
            <person name="Vidigal T.H.D.A."/>
            <person name="Brescovit A.D."/>
            <person name="Santos A.J."/>
        </authorList>
    </citation>
    <scope>NUCLEOTIDE SEQUENCE</scope>
    <source>
        <tissue evidence="2">Shoot tissue taken approximately 20 cm above the soil surface</tissue>
    </source>
</reference>
<proteinExistence type="predicted"/>
<sequence length="24" mass="2888">MEMFTERNSNEERDGNKKNMRVTA</sequence>
<dbReference type="EMBL" id="GBRH01234610">
    <property type="protein sequence ID" value="JAD63285.1"/>
    <property type="molecule type" value="Transcribed_RNA"/>
</dbReference>
<reference evidence="2" key="2">
    <citation type="journal article" date="2015" name="Data Brief">
        <title>Shoot transcriptome of the giant reed, Arundo donax.</title>
        <authorList>
            <person name="Barrero R.A."/>
            <person name="Guerrero F.D."/>
            <person name="Moolhuijzen P."/>
            <person name="Goolsby J.A."/>
            <person name="Tidwell J."/>
            <person name="Bellgard S.E."/>
            <person name="Bellgard M.I."/>
        </authorList>
    </citation>
    <scope>NUCLEOTIDE SEQUENCE</scope>
    <source>
        <tissue evidence="2">Shoot tissue taken approximately 20 cm above the soil surface</tissue>
    </source>
</reference>
<feature type="region of interest" description="Disordered" evidence="1">
    <location>
        <begin position="1"/>
        <end position="24"/>
    </location>
</feature>
<feature type="compositionally biased region" description="Basic and acidic residues" evidence="1">
    <location>
        <begin position="1"/>
        <end position="17"/>
    </location>
</feature>
<evidence type="ECO:0000256" key="1">
    <source>
        <dbReference type="SAM" id="MobiDB-lite"/>
    </source>
</evidence>
<evidence type="ECO:0000313" key="2">
    <source>
        <dbReference type="EMBL" id="JAD63285.1"/>
    </source>
</evidence>